<dbReference type="GO" id="GO:0030301">
    <property type="term" value="P:cholesterol transport"/>
    <property type="evidence" value="ECO:0007669"/>
    <property type="project" value="TreeGrafter"/>
</dbReference>
<evidence type="ECO:0000256" key="7">
    <source>
        <dbReference type="ARBA" id="ARBA00022525"/>
    </source>
</evidence>
<keyword evidence="23" id="KW-1185">Reference proteome</keyword>
<dbReference type="FunFam" id="2.30.230.10:FF:000003">
    <property type="entry name" value="Apolipoprotein B"/>
    <property type="match status" value="1"/>
</dbReference>
<dbReference type="SMART" id="SM01169">
    <property type="entry name" value="DUF1943"/>
    <property type="match status" value="1"/>
</dbReference>
<keyword evidence="16" id="KW-0325">Glycoprotein</keyword>
<dbReference type="GO" id="GO:0042632">
    <property type="term" value="P:cholesterol homeostasis"/>
    <property type="evidence" value="ECO:0007669"/>
    <property type="project" value="TreeGrafter"/>
</dbReference>
<dbReference type="GO" id="GO:0120020">
    <property type="term" value="F:cholesterol transfer activity"/>
    <property type="evidence" value="ECO:0007669"/>
    <property type="project" value="TreeGrafter"/>
</dbReference>
<dbReference type="GO" id="GO:0005737">
    <property type="term" value="C:cytoplasm"/>
    <property type="evidence" value="ECO:0007669"/>
    <property type="project" value="UniProtKB-SubCell"/>
</dbReference>
<keyword evidence="14" id="KW-0443">Lipid metabolism</keyword>
<evidence type="ECO:0000256" key="19">
    <source>
        <dbReference type="PROSITE-ProRule" id="PRU00557"/>
    </source>
</evidence>
<evidence type="ECO:0000259" key="21">
    <source>
        <dbReference type="PROSITE" id="PS51211"/>
    </source>
</evidence>
<comment type="subcellular location">
    <subcellularLocation>
        <location evidence="1">Cytoplasm</location>
    </subcellularLocation>
    <subcellularLocation>
        <location evidence="2">Lipid droplet</location>
    </subcellularLocation>
    <subcellularLocation>
        <location evidence="3">Secreted</location>
    </subcellularLocation>
</comment>
<feature type="domain" description="Vitellogenin" evidence="21">
    <location>
        <begin position="38"/>
        <end position="671"/>
    </location>
</feature>
<evidence type="ECO:0000256" key="6">
    <source>
        <dbReference type="ARBA" id="ARBA00022513"/>
    </source>
</evidence>
<dbReference type="SMART" id="SM00638">
    <property type="entry name" value="LPD_N"/>
    <property type="match status" value="1"/>
</dbReference>
<keyword evidence="6" id="KW-0162">Chylomicron</keyword>
<name>A0A8T3DSU4_9TELE</name>
<evidence type="ECO:0000256" key="15">
    <source>
        <dbReference type="ARBA" id="ARBA00023166"/>
    </source>
</evidence>
<dbReference type="GO" id="GO:0008201">
    <property type="term" value="F:heparin binding"/>
    <property type="evidence" value="ECO:0007669"/>
    <property type="project" value="UniProtKB-KW"/>
</dbReference>
<comment type="caution">
    <text evidence="22">The sequence shown here is derived from an EMBL/GenBank/DDBJ whole genome shotgun (WGS) entry which is preliminary data.</text>
</comment>
<dbReference type="InterPro" id="IPR015817">
    <property type="entry name" value="Vitellinogen_open_b-sht_sub1"/>
</dbReference>
<dbReference type="InterPro" id="IPR015816">
    <property type="entry name" value="Vitellinogen_b-sht_N"/>
</dbReference>
<dbReference type="InterPro" id="IPR015819">
    <property type="entry name" value="Lipid_transp_b-sht_shell"/>
</dbReference>
<evidence type="ECO:0000313" key="23">
    <source>
        <dbReference type="Proteomes" id="UP000829720"/>
    </source>
</evidence>
<dbReference type="EMBL" id="JAERUA010000007">
    <property type="protein sequence ID" value="KAI1897325.1"/>
    <property type="molecule type" value="Genomic_DNA"/>
</dbReference>
<evidence type="ECO:0000256" key="16">
    <source>
        <dbReference type="ARBA" id="ARBA00023180"/>
    </source>
</evidence>
<keyword evidence="7" id="KW-0964">Secreted</keyword>
<dbReference type="InterPro" id="IPR009454">
    <property type="entry name" value="Lipid_transpt_open_b-sht"/>
</dbReference>
<keyword evidence="9" id="KW-0358">Heparin-binding</keyword>
<evidence type="ECO:0000256" key="14">
    <source>
        <dbReference type="ARBA" id="ARBA00023098"/>
    </source>
</evidence>
<keyword evidence="15" id="KW-1207">Sterol metabolism</keyword>
<dbReference type="InterPro" id="IPR001747">
    <property type="entry name" value="Vitellogenin_N"/>
</dbReference>
<evidence type="ECO:0000256" key="1">
    <source>
        <dbReference type="ARBA" id="ARBA00004496"/>
    </source>
</evidence>
<organism evidence="22 23">
    <name type="scientific">Albula goreensis</name>
    <dbReference type="NCBI Taxonomy" id="1534307"/>
    <lineage>
        <taxon>Eukaryota</taxon>
        <taxon>Metazoa</taxon>
        <taxon>Chordata</taxon>
        <taxon>Craniata</taxon>
        <taxon>Vertebrata</taxon>
        <taxon>Euteleostomi</taxon>
        <taxon>Actinopterygii</taxon>
        <taxon>Neopterygii</taxon>
        <taxon>Teleostei</taxon>
        <taxon>Albuliformes</taxon>
        <taxon>Albulidae</taxon>
        <taxon>Albula</taxon>
    </lineage>
</organism>
<dbReference type="Gene3D" id="2.30.230.10">
    <property type="entry name" value="Lipovitellin, beta-sheet shell regions, chain A"/>
    <property type="match status" value="1"/>
</dbReference>
<keyword evidence="13" id="KW-0445">Lipid transport</keyword>
<evidence type="ECO:0000256" key="5">
    <source>
        <dbReference type="ARBA" id="ARBA00022490"/>
    </source>
</evidence>
<protein>
    <recommendedName>
        <fullName evidence="21">Vitellogenin domain-containing protein</fullName>
    </recommendedName>
</protein>
<keyword evidence="8" id="KW-0153">Cholesterol metabolism</keyword>
<feature type="signal peptide" evidence="20">
    <location>
        <begin position="1"/>
        <end position="18"/>
    </location>
</feature>
<evidence type="ECO:0000256" key="8">
    <source>
        <dbReference type="ARBA" id="ARBA00022548"/>
    </source>
</evidence>
<keyword evidence="11" id="KW-0427">LDL</keyword>
<feature type="chain" id="PRO_5035853422" description="Vitellogenin domain-containing protein" evidence="20">
    <location>
        <begin position="19"/>
        <end position="2924"/>
    </location>
</feature>
<dbReference type="InterPro" id="IPR015255">
    <property type="entry name" value="Vitellinogen_open_b-sht"/>
</dbReference>
<sequence>MGDTKLCLLLLLTTYAFAQEGISSSEEQSPTCLLASRFKNFRKYVYQYETEALNGVSGASNIKNGPKVTCKVEIDVPQTCSYIVRTFECTLSEVSDIDAEGLPVYGPAAGADDFRAAMEKNPLKLTVEGATKVSLFPEEDEPINILNIKRGIISALLVPVLEEEYNSNMATVHGLCETDFVVEAREDIATDVTVTRDLSHCDGFSAKKDLTSPLALISGLHFPLSKLISSTQTCNYKFDNKKKHMTEGTCTEKHILLPFSHQEEYGVLTLVKQSLILQETSKINDRVFDNNEAHLKALNMEAVEDKSPVQTKDAALATLSELSSLSHGKQRASLFQKLVTQIRGLKSETLSPAVPEMVAVSRALTWQALAQCGTPECSSAILQILRTMDKSVVEVDAAVYAMGLMANPSDQLVKDMLSMAQYKQSKAILYTLSNTVRRLYQAEGKLTPTIADVSEFMASLIGEDCAGDKDQTFLALRVIGNMGKAMEAADPGLKSTLLKCMRQPATTLAVQQAAIQAFRQMSVTGEVRTNLQKVFQYSKGAVQKRLAAYLILMKNPETSDLELVKKTLTQEQNEQVKQFVASHIYNILNSMDADIEGLRHKINAVMQGNEISTHAEYNKLSRNYKMAGVEGNMIFDATGFMPKEIMLETTLKAFGYELDMLEASDNIMREISRNANKLLKELLSQDSPEATAYLRIMGAELGYMKASELKGLVQSGAMYADIFSRMIPTKFLQSMVSGTDNEFFVHYIFMDNEFSLPTASGLPLKVGLSGTFAPGAKGGLQITPGMQELSFMPSIGVEFVTQMGVHIPEFVVSGIEMHTNIYHESALSAKVTMSDNQVKLTIPAPQGTTRLFGISNSLFSVTSGQTQMIPSMSEDRTDSVKCSPLFSGVAYCTTLRYSNPSAIDAAPYFPLTGETELAVDIKPTGDVTEYTATIAYELLKEGKDGRQRVDSLTMTLKAEGTNPSEARGTIKYNRNRNVFSTDIQIPDYDVECGIKFGVSDSNSRGKKITFDITNKNIPRLSLVGRAKLEAMTDGMLQVQLTIPGLSTDATITATLGSADGLTLGIESIINIPETSSQEKVILRYDESKVEIEYMSDTSSEVQKLFPDAEAYRIQLMQFIDDILDQKVAKTDMNLRHIFSKSLEAGNIWLGKFGADVPYVENLKNSLPDFTLPSVPEKLFLKSEAMLRYQFNKDHITFILPLPLGGQSSSDLNIPPTVTIPRLSVPMIGLEIPSTDVSIPTFSIPLTYELSLPLIGMAEGSAKVNTNFYNWEGSVSAGNNTEETTSYIAKYQVMAESPMDLLSYKTEGTVLITDNAEDINTLVNGSMVHKFIDASFSYAESLGSLTADRVKGTGNYKVEVSSPLGLKSSVYLTTQATLENDEVAGDANLDGAFQMGSLSASTSYTQSYVIYLSRREARGESTLRVDTPLINVLNKIKGTYTNEELSLESKTNMDNKHLNHMTKVDITYKDSKVSLKSDSVSTVIGTTLRNQVELTASTESASFRVETQADNSPNRAYALLSGSLDAQSLEMNADSSINFKERQGSHKGTLVINSDGLSTSGTTTLQYSPLTFDNVFNGKVDSNGATMSLSSKGNVLENVADLKVDGKIGASETYLNSVFKGNLFDADSRHTMNVKLDTDGLTLSNNLIGSLREMRTDSTQKLQLNFWTLVFESKTDNFISGSTLYKHDITVELMKQSIASLTAENELKILDAQLQNSGQFKLEPYVVLLTGTLKGAFREEEIRHTYEIGYADQVATMKCSTTGKILGGEMAHNTDLELSARDISSKLTSNADLNSRSLRLKSSVEMIASPSDLSINAILNTDGDLTLYGKHTGELYSKLQLKAVSSSITHTHDCRASTTHNLDSGASIETSFDNKIDCVMSTEEQKTAWTMKSKLNQHEYKQEISAYNKPDQIALELAGTILTDLLNRPASEKQEFSISGFLKYDKNSDSHIIELPFFDTISRIIRQLTAPIRNLKDSSIAWLQDFDTKYEITDKIQEKVSELKEVINSFDIKLFAEDLRNFASSINIEKLLAQIPTEKIIRFVDSIKVSIIDGIKDLEIAGKVNAIHLKVKELLEKYEVEKTIEAIIEKVSELIKQYRVSEKIKSVTDALNSIDFEVGFERTRQELIKMVSELQKIEFKKMMMDLDDFISKIARAIGRVDLEFAVIRYLIPAFGKIYSEFKLTSPMYSLKTNAELKNSTTTETPLFQASLTSQAITDFDLLAYTMKASSRIAAPKMNRLVFSESLKFTHTAFSIEHQSATTLFSGASANANSKSIVKATTDPYTAVLSNTVSLVYAFDSGISVSMDNQYNHNVNMPVLDVSSQATITQKATTKIESGAISVTVGNEGNGKLSVVDYSDEGTHKSDLAFNMDVNTAKLTFESNTDCKSLKMKQTLKVESVITLNSNAGLYNQDDIVAQFGVFSTSEFEILRGKLEGKSTLTQRRGLKLDSTVTMEHANIEGTHESTISLNRKGMDTSMSTIGKIKLPTETLEFNQEFTGNAKDGLSASVFSPSAGFLGFQLQKKSQSQVYGRLFSRYLSAPENDVEILTVKASLKIPDKLSFQTSWNTEVPYEILLGLKERVPAITSALTLRDTASSTINTIYNEIPLAMKSLQKGIDELKVKSKIIYTKAAESLANPNLQEVSRKLSKYSKYLLSQYQGNIKDLLDAVIKFLRETQFQLPWFEEKLTGIEIYQKISDFVAMVIEDAIQKVPEFVASYTKAFIELIKDTEFTMPGSNFKVSGKAVLEDLTIRIEKVQSQAVVIVRKLQAVTLEDMLVKLRDFLLAVVRLGDDFISSLTSEKMDKLLAWVNDIYSDAVNSRIMTIISLRLQEAGAAAEENLDLVKARLQDMYSQMTLENLNTILQSWIDAIVKQLNSFSNDIIEFLKQVSQNVQPYVRVSDKKIDIDIPLPFALRSSNTMPTQDEQ</sequence>
<dbReference type="PANTHER" id="PTHR13769">
    <property type="entry name" value="APOLIPOPROTEIN B"/>
    <property type="match status" value="1"/>
</dbReference>
<evidence type="ECO:0000256" key="4">
    <source>
        <dbReference type="ARBA" id="ARBA00022448"/>
    </source>
</evidence>
<dbReference type="GO" id="GO:0042953">
    <property type="term" value="P:lipoprotein transport"/>
    <property type="evidence" value="ECO:0007669"/>
    <property type="project" value="TreeGrafter"/>
</dbReference>
<dbReference type="InterPro" id="IPR052418">
    <property type="entry name" value="Apolipoprotein_B"/>
</dbReference>
<dbReference type="GO" id="GO:0034359">
    <property type="term" value="C:mature chylomicron"/>
    <property type="evidence" value="ECO:0007669"/>
    <property type="project" value="TreeGrafter"/>
</dbReference>
<dbReference type="SUPFAM" id="SSF56968">
    <property type="entry name" value="Lipovitellin-phosvitin complex, beta-sheet shell regions"/>
    <property type="match status" value="2"/>
</dbReference>
<keyword evidence="12 20" id="KW-0732">Signal</keyword>
<keyword evidence="5" id="KW-0963">Cytoplasm</keyword>
<proteinExistence type="predicted"/>
<dbReference type="InterPro" id="IPR011030">
    <property type="entry name" value="Lipovitellin_superhlx_dom"/>
</dbReference>
<dbReference type="Gene3D" id="2.20.80.10">
    <property type="entry name" value="Lipovitellin-phosvitin complex, chain A, domain 4"/>
    <property type="match status" value="1"/>
</dbReference>
<evidence type="ECO:0000256" key="10">
    <source>
        <dbReference type="ARBA" id="ARBA00022677"/>
    </source>
</evidence>
<evidence type="ECO:0000256" key="20">
    <source>
        <dbReference type="SAM" id="SignalP"/>
    </source>
</evidence>
<dbReference type="GO" id="GO:0050750">
    <property type="term" value="F:low-density lipoprotein particle receptor binding"/>
    <property type="evidence" value="ECO:0007669"/>
    <property type="project" value="TreeGrafter"/>
</dbReference>
<dbReference type="PANTHER" id="PTHR13769:SF1">
    <property type="entry name" value="APOLIPOPROTEIN B-100"/>
    <property type="match status" value="1"/>
</dbReference>
<keyword evidence="17" id="KW-0753">Steroid metabolism</keyword>
<dbReference type="Pfam" id="PF06448">
    <property type="entry name" value="DUF1081"/>
    <property type="match status" value="1"/>
</dbReference>
<dbReference type="Proteomes" id="UP000829720">
    <property type="component" value="Unassembled WGS sequence"/>
</dbReference>
<evidence type="ECO:0000256" key="9">
    <source>
        <dbReference type="ARBA" id="ARBA00022674"/>
    </source>
</evidence>
<dbReference type="OrthoDB" id="6484170at2759"/>
<evidence type="ECO:0000256" key="13">
    <source>
        <dbReference type="ARBA" id="ARBA00023055"/>
    </source>
</evidence>
<reference evidence="22" key="1">
    <citation type="submission" date="2021-01" db="EMBL/GenBank/DDBJ databases">
        <authorList>
            <person name="Zahm M."/>
            <person name="Roques C."/>
            <person name="Cabau C."/>
            <person name="Klopp C."/>
            <person name="Donnadieu C."/>
            <person name="Jouanno E."/>
            <person name="Lampietro C."/>
            <person name="Louis A."/>
            <person name="Herpin A."/>
            <person name="Echchiki A."/>
            <person name="Berthelot C."/>
            <person name="Parey E."/>
            <person name="Roest-Crollius H."/>
            <person name="Braasch I."/>
            <person name="Postlethwait J."/>
            <person name="Bobe J."/>
            <person name="Montfort J."/>
            <person name="Bouchez O."/>
            <person name="Begum T."/>
            <person name="Mejri S."/>
            <person name="Adams A."/>
            <person name="Chen W.-J."/>
            <person name="Guiguen Y."/>
        </authorList>
    </citation>
    <scope>NUCLEOTIDE SEQUENCE</scope>
    <source>
        <tissue evidence="22">Blood</tissue>
    </source>
</reference>
<dbReference type="GO" id="GO:0006642">
    <property type="term" value="P:triglyceride mobilization"/>
    <property type="evidence" value="ECO:0007669"/>
    <property type="project" value="TreeGrafter"/>
</dbReference>
<dbReference type="Gene3D" id="1.25.10.20">
    <property type="entry name" value="Vitellinogen, superhelical"/>
    <property type="match status" value="1"/>
</dbReference>
<keyword evidence="4" id="KW-0813">Transport</keyword>
<evidence type="ECO:0000256" key="3">
    <source>
        <dbReference type="ARBA" id="ARBA00004613"/>
    </source>
</evidence>
<keyword evidence="10" id="KW-0551">Lipid droplet</keyword>
<dbReference type="PROSITE" id="PS51211">
    <property type="entry name" value="VITELLOGENIN"/>
    <property type="match status" value="1"/>
</dbReference>
<evidence type="ECO:0000256" key="18">
    <source>
        <dbReference type="ARBA" id="ARBA00023313"/>
    </source>
</evidence>
<evidence type="ECO:0000256" key="11">
    <source>
        <dbReference type="ARBA" id="ARBA00022710"/>
    </source>
</evidence>
<comment type="caution">
    <text evidence="19">Lacks conserved residue(s) required for the propagation of feature annotation.</text>
</comment>
<evidence type="ECO:0000256" key="2">
    <source>
        <dbReference type="ARBA" id="ARBA00004502"/>
    </source>
</evidence>
<evidence type="ECO:0000313" key="22">
    <source>
        <dbReference type="EMBL" id="KAI1897325.1"/>
    </source>
</evidence>
<dbReference type="Pfam" id="PF01347">
    <property type="entry name" value="Vitellogenin_N"/>
    <property type="match status" value="1"/>
</dbReference>
<dbReference type="Gene3D" id="2.20.50.20">
    <property type="entry name" value="Lipovitellin. Chain A, domain 3"/>
    <property type="match status" value="1"/>
</dbReference>
<dbReference type="GO" id="GO:0005811">
    <property type="term" value="C:lipid droplet"/>
    <property type="evidence" value="ECO:0007669"/>
    <property type="project" value="UniProtKB-SubCell"/>
</dbReference>
<keyword evidence="18" id="KW-0850">VLDL</keyword>
<dbReference type="SUPFAM" id="SSF48431">
    <property type="entry name" value="Lipovitellin-phosvitin complex, superhelical domain"/>
    <property type="match status" value="1"/>
</dbReference>
<accession>A0A8T3DSU4</accession>
<dbReference type="GO" id="GO:0034361">
    <property type="term" value="C:very-low-density lipoprotein particle"/>
    <property type="evidence" value="ECO:0007669"/>
    <property type="project" value="UniProtKB-KW"/>
</dbReference>
<evidence type="ECO:0000256" key="12">
    <source>
        <dbReference type="ARBA" id="ARBA00022729"/>
    </source>
</evidence>
<dbReference type="GO" id="GO:0008203">
    <property type="term" value="P:cholesterol metabolic process"/>
    <property type="evidence" value="ECO:0007669"/>
    <property type="project" value="UniProtKB-KW"/>
</dbReference>
<evidence type="ECO:0000256" key="17">
    <source>
        <dbReference type="ARBA" id="ARBA00023221"/>
    </source>
</evidence>
<gene>
    <name evidence="22" type="ORF">AGOR_G00082150</name>
</gene>
<dbReference type="Pfam" id="PF09172">
    <property type="entry name" value="Vit_open_b-sht"/>
    <property type="match status" value="2"/>
</dbReference>
<dbReference type="GO" id="GO:0034362">
    <property type="term" value="C:low-density lipoprotein particle"/>
    <property type="evidence" value="ECO:0007669"/>
    <property type="project" value="UniProtKB-KW"/>
</dbReference>